<dbReference type="Pfam" id="PF00501">
    <property type="entry name" value="AMP-binding"/>
    <property type="match status" value="1"/>
</dbReference>
<accession>A0A7G9G7G7</accession>
<dbReference type="Gene3D" id="3.40.50.12780">
    <property type="entry name" value="N-terminal domain of ligase-like"/>
    <property type="match status" value="1"/>
</dbReference>
<proteinExistence type="predicted"/>
<reference evidence="5 6" key="1">
    <citation type="submission" date="2020-08" db="EMBL/GenBank/DDBJ databases">
        <authorList>
            <person name="Liu C."/>
            <person name="Sun Q."/>
        </authorList>
    </citation>
    <scope>NUCLEOTIDE SEQUENCE [LARGE SCALE GENOMIC DNA]</scope>
    <source>
        <strain evidence="5 6">NSJ-38</strain>
    </source>
</reference>
<dbReference type="EMBL" id="CP060634">
    <property type="protein sequence ID" value="QNM06749.1"/>
    <property type="molecule type" value="Genomic_DNA"/>
</dbReference>
<keyword evidence="2" id="KW-0067">ATP-binding</keyword>
<dbReference type="PANTHER" id="PTHR43272:SF33">
    <property type="entry name" value="AMP-BINDING DOMAIN-CONTAINING PROTEIN-RELATED"/>
    <property type="match status" value="1"/>
</dbReference>
<dbReference type="GO" id="GO:0005524">
    <property type="term" value="F:ATP binding"/>
    <property type="evidence" value="ECO:0007669"/>
    <property type="project" value="UniProtKB-KW"/>
</dbReference>
<dbReference type="Proteomes" id="UP000515823">
    <property type="component" value="Chromosome"/>
</dbReference>
<evidence type="ECO:0000256" key="1">
    <source>
        <dbReference type="ARBA" id="ARBA00022741"/>
    </source>
</evidence>
<evidence type="ECO:0000313" key="5">
    <source>
        <dbReference type="EMBL" id="QNM06749.1"/>
    </source>
</evidence>
<dbReference type="InterPro" id="IPR000873">
    <property type="entry name" value="AMP-dep_synth/lig_dom"/>
</dbReference>
<dbReference type="GO" id="GO:0016020">
    <property type="term" value="C:membrane"/>
    <property type="evidence" value="ECO:0007669"/>
    <property type="project" value="TreeGrafter"/>
</dbReference>
<evidence type="ECO:0000259" key="4">
    <source>
        <dbReference type="Pfam" id="PF00501"/>
    </source>
</evidence>
<evidence type="ECO:0000256" key="2">
    <source>
        <dbReference type="ARBA" id="ARBA00022840"/>
    </source>
</evidence>
<dbReference type="PROSITE" id="PS00455">
    <property type="entry name" value="AMP_BINDING"/>
    <property type="match status" value="1"/>
</dbReference>
<gene>
    <name evidence="5" type="ORF">H9Q78_06440</name>
</gene>
<dbReference type="SUPFAM" id="SSF56801">
    <property type="entry name" value="Acetyl-CoA synthetase-like"/>
    <property type="match status" value="1"/>
</dbReference>
<dbReference type="GO" id="GO:0004467">
    <property type="term" value="F:long-chain fatty acid-CoA ligase activity"/>
    <property type="evidence" value="ECO:0007669"/>
    <property type="project" value="UniProtKB-EC"/>
</dbReference>
<keyword evidence="6" id="KW-1185">Reference proteome</keyword>
<dbReference type="InterPro" id="IPR042099">
    <property type="entry name" value="ANL_N_sf"/>
</dbReference>
<evidence type="ECO:0000313" key="6">
    <source>
        <dbReference type="Proteomes" id="UP000515823"/>
    </source>
</evidence>
<dbReference type="Gene3D" id="3.30.300.30">
    <property type="match status" value="1"/>
</dbReference>
<organism evidence="5 6">
    <name type="scientific">Qiania dongpingensis</name>
    <dbReference type="NCBI Taxonomy" id="2763669"/>
    <lineage>
        <taxon>Bacteria</taxon>
        <taxon>Bacillati</taxon>
        <taxon>Bacillota</taxon>
        <taxon>Clostridia</taxon>
        <taxon>Lachnospirales</taxon>
        <taxon>Lachnospiraceae</taxon>
        <taxon>Qiania</taxon>
    </lineage>
</organism>
<protein>
    <submittedName>
        <fullName evidence="5">AMP-binding protein</fullName>
    </submittedName>
</protein>
<dbReference type="KEGG" id="qdo:H9Q78_06440"/>
<dbReference type="InterPro" id="IPR020845">
    <property type="entry name" value="AMP-binding_CS"/>
</dbReference>
<dbReference type="PANTHER" id="PTHR43272">
    <property type="entry name" value="LONG-CHAIN-FATTY-ACID--COA LIGASE"/>
    <property type="match status" value="1"/>
</dbReference>
<dbReference type="RefSeq" id="WP_249304421.1">
    <property type="nucleotide sequence ID" value="NZ_CP060634.1"/>
</dbReference>
<evidence type="ECO:0000256" key="3">
    <source>
        <dbReference type="ARBA" id="ARBA00024484"/>
    </source>
</evidence>
<keyword evidence="1" id="KW-0547">Nucleotide-binding</keyword>
<dbReference type="InterPro" id="IPR045851">
    <property type="entry name" value="AMP-bd_C_sf"/>
</dbReference>
<dbReference type="Pfam" id="PF23562">
    <property type="entry name" value="AMP-binding_C_3"/>
    <property type="match status" value="1"/>
</dbReference>
<comment type="catalytic activity">
    <reaction evidence="3">
        <text>a long-chain fatty acid + ATP + CoA = a long-chain fatty acyl-CoA + AMP + diphosphate</text>
        <dbReference type="Rhea" id="RHEA:15421"/>
        <dbReference type="ChEBI" id="CHEBI:30616"/>
        <dbReference type="ChEBI" id="CHEBI:33019"/>
        <dbReference type="ChEBI" id="CHEBI:57287"/>
        <dbReference type="ChEBI" id="CHEBI:57560"/>
        <dbReference type="ChEBI" id="CHEBI:83139"/>
        <dbReference type="ChEBI" id="CHEBI:456215"/>
        <dbReference type="EC" id="6.2.1.3"/>
    </reaction>
    <physiologicalReaction direction="left-to-right" evidence="3">
        <dbReference type="Rhea" id="RHEA:15422"/>
    </physiologicalReaction>
</comment>
<feature type="domain" description="AMP-dependent synthetase/ligase" evidence="4">
    <location>
        <begin position="24"/>
        <end position="408"/>
    </location>
</feature>
<name>A0A7G9G7G7_9FIRM</name>
<dbReference type="AlphaFoldDB" id="A0A7G9G7G7"/>
<sequence>MKKYPLYPIDYYTDFAGFIEGIREKFGDKPAVSWFTRKQEEKGVSYREMCGHVEALREVMREMGLPGRHVAIIGENCYEWLLVYFAAASCGAVAVCIDTEQSEETIRQMLDMSDAEAVFASYACLEICQRAADESGRLKTVALLNGKPATDIPNVLQLLEKGEEIKRSGRSEKRETISPGQTAAIVFTSGTTSISKPVMLSHEALLTNASDADACVLVGERVFTGLPFYHTYGMTCSVLAMLIKGVHLYINGNLRTVARDMRLARPHTMLTVPLLLEAIHNQIWLAAEQAGKTEGLKKLLKLQKICRKFGIKRQNKILSDVREKSMGTLELIICGGAHMGKEIMEEFKLLGVTVLQGYGITECSPLVTVNRNRENKLDSVGVLLPHCEVKIEDEEILVRGKNIMSGYYRSPELTAEAMSGEWFRTGDVGKIDKDGFLYITGRKKNLVVFKNGKKVSPEKLEEKIKQIPLVKDVVVYGAASGVSADDVKLAASVYPNPERAGGMSSYEILEELQREINQINDGLPFYQQIQMINIREQEFKKTAMQKIKRHLA</sequence>